<dbReference type="Proteomes" id="UP000796880">
    <property type="component" value="Unassembled WGS sequence"/>
</dbReference>
<evidence type="ECO:0000313" key="2">
    <source>
        <dbReference type="EMBL" id="KAF3435649.1"/>
    </source>
</evidence>
<dbReference type="OrthoDB" id="683342at2759"/>
<keyword evidence="3" id="KW-1185">Reference proteome</keyword>
<evidence type="ECO:0000313" key="3">
    <source>
        <dbReference type="Proteomes" id="UP000796880"/>
    </source>
</evidence>
<name>A0A8K0DX65_9ROSA</name>
<dbReference type="PANTHER" id="PTHR36346:SF2">
    <property type="entry name" value="EXPRESSED PROTEIN"/>
    <property type="match status" value="1"/>
</dbReference>
<accession>A0A8K0DX65</accession>
<feature type="region of interest" description="Disordered" evidence="1">
    <location>
        <begin position="34"/>
        <end position="55"/>
    </location>
</feature>
<sequence>MSAVVEVWMSELSRLRGKVEGARKPSLLLSKTNREEGQLLKEEGANETRKERSSRVVQKDATLLEDTVVCLLMDRFTPL</sequence>
<dbReference type="PANTHER" id="PTHR36346">
    <property type="entry name" value="EXPRESSED PROTEIN"/>
    <property type="match status" value="1"/>
</dbReference>
<proteinExistence type="predicted"/>
<reference evidence="2" key="1">
    <citation type="submission" date="2020-03" db="EMBL/GenBank/DDBJ databases">
        <title>A high-quality chromosome-level genome assembly of a woody plant with both climbing and erect habits, Rhamnella rubrinervis.</title>
        <authorList>
            <person name="Lu Z."/>
            <person name="Yang Y."/>
            <person name="Zhu X."/>
            <person name="Sun Y."/>
        </authorList>
    </citation>
    <scope>NUCLEOTIDE SEQUENCE</scope>
    <source>
        <strain evidence="2">BYM</strain>
        <tissue evidence="2">Leaf</tissue>
    </source>
</reference>
<evidence type="ECO:0000256" key="1">
    <source>
        <dbReference type="SAM" id="MobiDB-lite"/>
    </source>
</evidence>
<gene>
    <name evidence="2" type="ORF">FNV43_RR22740</name>
</gene>
<dbReference type="EMBL" id="VOIH02000010">
    <property type="protein sequence ID" value="KAF3435649.1"/>
    <property type="molecule type" value="Genomic_DNA"/>
</dbReference>
<protein>
    <submittedName>
        <fullName evidence="2">Uncharacterized protein</fullName>
    </submittedName>
</protein>
<comment type="caution">
    <text evidence="2">The sequence shown here is derived from an EMBL/GenBank/DDBJ whole genome shotgun (WGS) entry which is preliminary data.</text>
</comment>
<dbReference type="AlphaFoldDB" id="A0A8K0DX65"/>
<organism evidence="2 3">
    <name type="scientific">Rhamnella rubrinervis</name>
    <dbReference type="NCBI Taxonomy" id="2594499"/>
    <lineage>
        <taxon>Eukaryota</taxon>
        <taxon>Viridiplantae</taxon>
        <taxon>Streptophyta</taxon>
        <taxon>Embryophyta</taxon>
        <taxon>Tracheophyta</taxon>
        <taxon>Spermatophyta</taxon>
        <taxon>Magnoliopsida</taxon>
        <taxon>eudicotyledons</taxon>
        <taxon>Gunneridae</taxon>
        <taxon>Pentapetalae</taxon>
        <taxon>rosids</taxon>
        <taxon>fabids</taxon>
        <taxon>Rosales</taxon>
        <taxon>Rhamnaceae</taxon>
        <taxon>rhamnoid group</taxon>
        <taxon>Rhamneae</taxon>
        <taxon>Rhamnella</taxon>
    </lineage>
</organism>